<dbReference type="AlphaFoldDB" id="A0A3S5B5U8"/>
<reference evidence="1" key="1">
    <citation type="submission" date="2018-11" db="EMBL/GenBank/DDBJ databases">
        <authorList>
            <consortium name="Pathogen Informatics"/>
        </authorList>
    </citation>
    <scope>NUCLEOTIDE SEQUENCE</scope>
</reference>
<accession>A0A3S5B5U8</accession>
<evidence type="ECO:0000313" key="2">
    <source>
        <dbReference type="Proteomes" id="UP000784294"/>
    </source>
</evidence>
<comment type="caution">
    <text evidence="1">The sequence shown here is derived from an EMBL/GenBank/DDBJ whole genome shotgun (WGS) entry which is preliminary data.</text>
</comment>
<protein>
    <submittedName>
        <fullName evidence="1">Uncharacterized protein</fullName>
    </submittedName>
</protein>
<dbReference type="Proteomes" id="UP000784294">
    <property type="component" value="Unassembled WGS sequence"/>
</dbReference>
<organism evidence="1 2">
    <name type="scientific">Protopolystoma xenopodis</name>
    <dbReference type="NCBI Taxonomy" id="117903"/>
    <lineage>
        <taxon>Eukaryota</taxon>
        <taxon>Metazoa</taxon>
        <taxon>Spiralia</taxon>
        <taxon>Lophotrochozoa</taxon>
        <taxon>Platyhelminthes</taxon>
        <taxon>Monogenea</taxon>
        <taxon>Polyopisthocotylea</taxon>
        <taxon>Polystomatidea</taxon>
        <taxon>Polystomatidae</taxon>
        <taxon>Protopolystoma</taxon>
    </lineage>
</organism>
<dbReference type="EMBL" id="CAAALY010247904">
    <property type="protein sequence ID" value="VEL34552.1"/>
    <property type="molecule type" value="Genomic_DNA"/>
</dbReference>
<gene>
    <name evidence="1" type="ORF">PXEA_LOCUS27992</name>
</gene>
<sequence>MSVVDLLPDSSHDLVGQLIGPALGSLPILVAPELTWQFDSASRTVWEVDAHRLVAAHALAASNAKEQGRENELGQSNSVSRLFETDFSLSFWLRRLPTAAGQSSPEKEPIETIFCSQDENSKSAANPLYHWQSNIWYKSTAVFFSTDN</sequence>
<name>A0A3S5B5U8_9PLAT</name>
<keyword evidence="2" id="KW-1185">Reference proteome</keyword>
<evidence type="ECO:0000313" key="1">
    <source>
        <dbReference type="EMBL" id="VEL34552.1"/>
    </source>
</evidence>
<proteinExistence type="predicted"/>